<dbReference type="GO" id="GO:0008716">
    <property type="term" value="F:D-alanine-D-alanine ligase activity"/>
    <property type="evidence" value="ECO:0007669"/>
    <property type="project" value="InterPro"/>
</dbReference>
<proteinExistence type="inferred from homology"/>
<sequence>MKIALCYNVRHVKPDINNPQYILEAEFDEPQTIKGIQQALEKLGHTVFLVEADQNGYLKFKKLKNKLDLVFNIAEGIFGHDREAQVPAMLEMLELPYTGPSPLAYALGLDKAKTKEILLANGIPTPRWQVIKQVKDLKKSLIGFFPVIVKPVGEGSSKGIHAANLAHNFQKLKKITAKLLRQFSQPVLIEEFLSGREFTVALIGQPPRVLPIIEITFDKLPQGMPPFDHFEAKWLYDNPASGFDPLICPARITKRLADQIKDYSLKAFNALGMADWARLDIRLNLKGVPNIIEINCPPGIIPDPKENSRFPRAARVAGLSYQNMIKTILKSACRRYHLNYK</sequence>
<organism evidence="6 7">
    <name type="scientific">Candidatus Kuenenbacteria bacterium CG_4_9_14_3_um_filter_39_14</name>
    <dbReference type="NCBI Taxonomy" id="1974616"/>
    <lineage>
        <taxon>Bacteria</taxon>
        <taxon>Candidatus Kueneniibacteriota</taxon>
    </lineage>
</organism>
<evidence type="ECO:0000256" key="4">
    <source>
        <dbReference type="PROSITE-ProRule" id="PRU00409"/>
    </source>
</evidence>
<keyword evidence="2 6" id="KW-0436">Ligase</keyword>
<evidence type="ECO:0000256" key="3">
    <source>
        <dbReference type="ARBA" id="ARBA00023316"/>
    </source>
</evidence>
<dbReference type="GO" id="GO:0046872">
    <property type="term" value="F:metal ion binding"/>
    <property type="evidence" value="ECO:0007669"/>
    <property type="project" value="InterPro"/>
</dbReference>
<keyword evidence="4" id="KW-0547">Nucleotide-binding</keyword>
<dbReference type="GO" id="GO:0005524">
    <property type="term" value="F:ATP binding"/>
    <property type="evidence" value="ECO:0007669"/>
    <property type="project" value="UniProtKB-UniRule"/>
</dbReference>
<dbReference type="PROSITE" id="PS50975">
    <property type="entry name" value="ATP_GRASP"/>
    <property type="match status" value="1"/>
</dbReference>
<dbReference type="Pfam" id="PF07478">
    <property type="entry name" value="Dala_Dala_lig_C"/>
    <property type="match status" value="1"/>
</dbReference>
<gene>
    <name evidence="6" type="ORF">CO134_01555</name>
</gene>
<evidence type="ECO:0000256" key="2">
    <source>
        <dbReference type="ARBA" id="ARBA00022598"/>
    </source>
</evidence>
<reference evidence="7" key="1">
    <citation type="submission" date="2017-09" db="EMBL/GenBank/DDBJ databases">
        <title>Depth-based differentiation of microbial function through sediment-hosted aquifers and enrichment of novel symbionts in the deep terrestrial subsurface.</title>
        <authorList>
            <person name="Probst A.J."/>
            <person name="Ladd B."/>
            <person name="Jarett J.K."/>
            <person name="Geller-Mcgrath D.E."/>
            <person name="Sieber C.M.K."/>
            <person name="Emerson J.B."/>
            <person name="Anantharaman K."/>
            <person name="Thomas B.C."/>
            <person name="Malmstrom R."/>
            <person name="Stieglmeier M."/>
            <person name="Klingl A."/>
            <person name="Woyke T."/>
            <person name="Ryan C.M."/>
            <person name="Banfield J.F."/>
        </authorList>
    </citation>
    <scope>NUCLEOTIDE SEQUENCE [LARGE SCALE GENOMIC DNA]</scope>
</reference>
<dbReference type="InterPro" id="IPR011095">
    <property type="entry name" value="Dala_Dala_lig_C"/>
</dbReference>
<evidence type="ECO:0000256" key="1">
    <source>
        <dbReference type="ARBA" id="ARBA00010871"/>
    </source>
</evidence>
<comment type="caution">
    <text evidence="6">The sequence shown here is derived from an EMBL/GenBank/DDBJ whole genome shotgun (WGS) entry which is preliminary data.</text>
</comment>
<dbReference type="AlphaFoldDB" id="A0A2M7Z9C7"/>
<name>A0A2M7Z9C7_9BACT</name>
<dbReference type="Gene3D" id="3.40.50.20">
    <property type="match status" value="1"/>
</dbReference>
<feature type="domain" description="ATP-grasp" evidence="5">
    <location>
        <begin position="115"/>
        <end position="330"/>
    </location>
</feature>
<comment type="similarity">
    <text evidence="1">Belongs to the D-alanine--D-alanine ligase family.</text>
</comment>
<dbReference type="InterPro" id="IPR016185">
    <property type="entry name" value="PreATP-grasp_dom_sf"/>
</dbReference>
<dbReference type="Gene3D" id="3.30.470.20">
    <property type="entry name" value="ATP-grasp fold, B domain"/>
    <property type="match status" value="1"/>
</dbReference>
<dbReference type="EMBL" id="PFVG01000039">
    <property type="protein sequence ID" value="PJA92164.1"/>
    <property type="molecule type" value="Genomic_DNA"/>
</dbReference>
<dbReference type="InterPro" id="IPR013815">
    <property type="entry name" value="ATP_grasp_subdomain_1"/>
</dbReference>
<keyword evidence="4" id="KW-0067">ATP-binding</keyword>
<dbReference type="Proteomes" id="UP000229569">
    <property type="component" value="Unassembled WGS sequence"/>
</dbReference>
<dbReference type="GO" id="GO:0071555">
    <property type="term" value="P:cell wall organization"/>
    <property type="evidence" value="ECO:0007669"/>
    <property type="project" value="UniProtKB-KW"/>
</dbReference>
<evidence type="ECO:0000313" key="7">
    <source>
        <dbReference type="Proteomes" id="UP000229569"/>
    </source>
</evidence>
<protein>
    <submittedName>
        <fullName evidence="6">D-alanine--D-alanine ligase</fullName>
    </submittedName>
</protein>
<evidence type="ECO:0000259" key="5">
    <source>
        <dbReference type="PROSITE" id="PS50975"/>
    </source>
</evidence>
<dbReference type="SUPFAM" id="SSF56059">
    <property type="entry name" value="Glutathione synthetase ATP-binding domain-like"/>
    <property type="match status" value="1"/>
</dbReference>
<dbReference type="PANTHER" id="PTHR23132:SF23">
    <property type="entry name" value="D-ALANINE--D-ALANINE LIGASE B"/>
    <property type="match status" value="1"/>
</dbReference>
<dbReference type="SUPFAM" id="SSF52440">
    <property type="entry name" value="PreATP-grasp domain"/>
    <property type="match status" value="1"/>
</dbReference>
<dbReference type="InterPro" id="IPR011761">
    <property type="entry name" value="ATP-grasp"/>
</dbReference>
<keyword evidence="3" id="KW-0961">Cell wall biogenesis/degradation</keyword>
<accession>A0A2M7Z9C7</accession>
<evidence type="ECO:0000313" key="6">
    <source>
        <dbReference type="EMBL" id="PJA92164.1"/>
    </source>
</evidence>
<dbReference type="Gene3D" id="3.30.1490.20">
    <property type="entry name" value="ATP-grasp fold, A domain"/>
    <property type="match status" value="1"/>
</dbReference>
<dbReference type="PANTHER" id="PTHR23132">
    <property type="entry name" value="D-ALANINE--D-ALANINE LIGASE"/>
    <property type="match status" value="1"/>
</dbReference>